<evidence type="ECO:0000313" key="7">
    <source>
        <dbReference type="EMBL" id="TPW29661.1"/>
    </source>
</evidence>
<dbReference type="InterPro" id="IPR003593">
    <property type="entry name" value="AAA+_ATPase"/>
</dbReference>
<keyword evidence="5 7" id="KW-0067">ATP-binding</keyword>
<dbReference type="PANTHER" id="PTHR43776">
    <property type="entry name" value="TRANSPORT ATP-BINDING PROTEIN"/>
    <property type="match status" value="1"/>
</dbReference>
<evidence type="ECO:0000256" key="2">
    <source>
        <dbReference type="ARBA" id="ARBA00005417"/>
    </source>
</evidence>
<dbReference type="AlphaFoldDB" id="A0A506U9A3"/>
<dbReference type="OrthoDB" id="9815712at2"/>
<dbReference type="GO" id="GO:0005886">
    <property type="term" value="C:plasma membrane"/>
    <property type="evidence" value="ECO:0007669"/>
    <property type="project" value="UniProtKB-SubCell"/>
</dbReference>
<dbReference type="PROSITE" id="PS50893">
    <property type="entry name" value="ABC_TRANSPORTER_2"/>
    <property type="match status" value="1"/>
</dbReference>
<keyword evidence="4" id="KW-0547">Nucleotide-binding</keyword>
<dbReference type="CDD" id="cd03257">
    <property type="entry name" value="ABC_NikE_OppD_transporters"/>
    <property type="match status" value="1"/>
</dbReference>
<dbReference type="GO" id="GO:0005524">
    <property type="term" value="F:ATP binding"/>
    <property type="evidence" value="ECO:0007669"/>
    <property type="project" value="UniProtKB-KW"/>
</dbReference>
<dbReference type="InterPro" id="IPR027417">
    <property type="entry name" value="P-loop_NTPase"/>
</dbReference>
<dbReference type="InterPro" id="IPR003439">
    <property type="entry name" value="ABC_transporter-like_ATP-bd"/>
</dbReference>
<proteinExistence type="inferred from homology"/>
<dbReference type="SUPFAM" id="SSF52540">
    <property type="entry name" value="P-loop containing nucleoside triphosphate hydrolases"/>
    <property type="match status" value="1"/>
</dbReference>
<reference evidence="7 8" key="1">
    <citation type="submission" date="2019-06" db="EMBL/GenBank/DDBJ databases">
        <authorList>
            <person name="Li M."/>
        </authorList>
    </citation>
    <scope>NUCLEOTIDE SEQUENCE [LARGE SCALE GENOMIC DNA]</scope>
    <source>
        <strain evidence="7 8">BGMRC6574</strain>
    </source>
</reference>
<keyword evidence="8" id="KW-1185">Reference proteome</keyword>
<dbReference type="PROSITE" id="PS00211">
    <property type="entry name" value="ABC_TRANSPORTER_1"/>
    <property type="match status" value="1"/>
</dbReference>
<dbReference type="NCBIfam" id="TIGR01727">
    <property type="entry name" value="oligo_HPY"/>
    <property type="match status" value="1"/>
</dbReference>
<organism evidence="7 8">
    <name type="scientific">Pararhizobium mangrovi</name>
    <dbReference type="NCBI Taxonomy" id="2590452"/>
    <lineage>
        <taxon>Bacteria</taxon>
        <taxon>Pseudomonadati</taxon>
        <taxon>Pseudomonadota</taxon>
        <taxon>Alphaproteobacteria</taxon>
        <taxon>Hyphomicrobiales</taxon>
        <taxon>Rhizobiaceae</taxon>
        <taxon>Rhizobium/Agrobacterium group</taxon>
        <taxon>Pararhizobium</taxon>
    </lineage>
</organism>
<dbReference type="RefSeq" id="WP_141166404.1">
    <property type="nucleotide sequence ID" value="NZ_VHLH01000010.1"/>
</dbReference>
<dbReference type="GO" id="GO:0055085">
    <property type="term" value="P:transmembrane transport"/>
    <property type="evidence" value="ECO:0007669"/>
    <property type="project" value="UniProtKB-ARBA"/>
</dbReference>
<dbReference type="EMBL" id="VHLH01000010">
    <property type="protein sequence ID" value="TPW29661.1"/>
    <property type="molecule type" value="Genomic_DNA"/>
</dbReference>
<gene>
    <name evidence="7" type="ORF">FJU11_07430</name>
</gene>
<evidence type="ECO:0000313" key="8">
    <source>
        <dbReference type="Proteomes" id="UP000320314"/>
    </source>
</evidence>
<feature type="domain" description="ABC transporter" evidence="6">
    <location>
        <begin position="8"/>
        <end position="262"/>
    </location>
</feature>
<dbReference type="InterPro" id="IPR050319">
    <property type="entry name" value="ABC_transp_ATP-bind"/>
</dbReference>
<sequence length="351" mass="38650">MSDDGSLISVRQVSKHFDAGQSILSRLAGEPRAAVHALNGIDLDITRGETLGVVGESGCGKSTLARCLVRLHDPDEGTILFENRDIGHLKGGARRAFNRRVQMIFQDPYSSLNPRLTVRRMLSEALTVHRMRPRGEIDGRIAELLDLVRLPSDAAERYPHEFSGGQRQRIGIARALALEPDVLVADELVSALDVSVQAQVINLLLTLQEELSLTVVFVAHDLRLVRHISHRVAVMYLGRIVEIAPTEALFSTPRHPYSKALLDAAPDLDPAKRTRVAAARGELPSPLDIPPGCPFNTRCPYAFDRCFTERPTLDPRAPGHRAACHLTEFAGGLPEQSNEAVAERQKEENRA</sequence>
<dbReference type="PANTHER" id="PTHR43776:SF7">
    <property type="entry name" value="D,D-DIPEPTIDE TRANSPORT ATP-BINDING PROTEIN DDPF-RELATED"/>
    <property type="match status" value="1"/>
</dbReference>
<dbReference type="Proteomes" id="UP000320314">
    <property type="component" value="Unassembled WGS sequence"/>
</dbReference>
<dbReference type="GO" id="GO:0016887">
    <property type="term" value="F:ATP hydrolysis activity"/>
    <property type="evidence" value="ECO:0007669"/>
    <property type="project" value="InterPro"/>
</dbReference>
<dbReference type="Gene3D" id="3.40.50.300">
    <property type="entry name" value="P-loop containing nucleotide triphosphate hydrolases"/>
    <property type="match status" value="1"/>
</dbReference>
<accession>A0A506U9A3</accession>
<dbReference type="InterPro" id="IPR017871">
    <property type="entry name" value="ABC_transporter-like_CS"/>
</dbReference>
<comment type="subcellular location">
    <subcellularLocation>
        <location evidence="1">Cell inner membrane</location>
        <topology evidence="1">Peripheral membrane protein</topology>
    </subcellularLocation>
</comment>
<comment type="similarity">
    <text evidence="2">Belongs to the ABC transporter superfamily.</text>
</comment>
<evidence type="ECO:0000259" key="6">
    <source>
        <dbReference type="PROSITE" id="PS50893"/>
    </source>
</evidence>
<name>A0A506U9A3_9HYPH</name>
<keyword evidence="3" id="KW-0813">Transport</keyword>
<dbReference type="GO" id="GO:0015833">
    <property type="term" value="P:peptide transport"/>
    <property type="evidence" value="ECO:0007669"/>
    <property type="project" value="InterPro"/>
</dbReference>
<evidence type="ECO:0000256" key="3">
    <source>
        <dbReference type="ARBA" id="ARBA00022448"/>
    </source>
</evidence>
<dbReference type="FunFam" id="3.40.50.300:FF:000016">
    <property type="entry name" value="Oligopeptide ABC transporter ATP-binding component"/>
    <property type="match status" value="1"/>
</dbReference>
<protein>
    <submittedName>
        <fullName evidence="7">ABC transporter ATP-binding protein</fullName>
    </submittedName>
</protein>
<comment type="caution">
    <text evidence="7">The sequence shown here is derived from an EMBL/GenBank/DDBJ whole genome shotgun (WGS) entry which is preliminary data.</text>
</comment>
<dbReference type="InterPro" id="IPR013563">
    <property type="entry name" value="Oligopep_ABC_C"/>
</dbReference>
<evidence type="ECO:0000256" key="5">
    <source>
        <dbReference type="ARBA" id="ARBA00022840"/>
    </source>
</evidence>
<dbReference type="SMART" id="SM00382">
    <property type="entry name" value="AAA"/>
    <property type="match status" value="1"/>
</dbReference>
<evidence type="ECO:0000256" key="1">
    <source>
        <dbReference type="ARBA" id="ARBA00004417"/>
    </source>
</evidence>
<dbReference type="Pfam" id="PF08352">
    <property type="entry name" value="oligo_HPY"/>
    <property type="match status" value="1"/>
</dbReference>
<dbReference type="Pfam" id="PF00005">
    <property type="entry name" value="ABC_tran"/>
    <property type="match status" value="1"/>
</dbReference>
<evidence type="ECO:0000256" key="4">
    <source>
        <dbReference type="ARBA" id="ARBA00022741"/>
    </source>
</evidence>